<dbReference type="Proteomes" id="UP000308697">
    <property type="component" value="Unassembled WGS sequence"/>
</dbReference>
<proteinExistence type="predicted"/>
<protein>
    <submittedName>
        <fullName evidence="2">Uncharacterized protein</fullName>
    </submittedName>
</protein>
<feature type="region of interest" description="Disordered" evidence="1">
    <location>
        <begin position="57"/>
        <end position="94"/>
    </location>
</feature>
<evidence type="ECO:0000313" key="2">
    <source>
        <dbReference type="EMBL" id="TJZ44625.1"/>
    </source>
</evidence>
<dbReference type="OrthoDB" id="3403133at2"/>
<gene>
    <name evidence="2" type="ORF">FCH28_30420</name>
</gene>
<organism evidence="2 3">
    <name type="scientific">Streptomyces piniterrae</name>
    <dbReference type="NCBI Taxonomy" id="2571125"/>
    <lineage>
        <taxon>Bacteria</taxon>
        <taxon>Bacillati</taxon>
        <taxon>Actinomycetota</taxon>
        <taxon>Actinomycetes</taxon>
        <taxon>Kitasatosporales</taxon>
        <taxon>Streptomycetaceae</taxon>
        <taxon>Streptomyces</taxon>
    </lineage>
</organism>
<dbReference type="AlphaFoldDB" id="A0A4U0MUD5"/>
<evidence type="ECO:0000313" key="3">
    <source>
        <dbReference type="Proteomes" id="UP000308697"/>
    </source>
</evidence>
<name>A0A4U0MUD5_9ACTN</name>
<dbReference type="EMBL" id="SUMB01000012">
    <property type="protein sequence ID" value="TJZ44625.1"/>
    <property type="molecule type" value="Genomic_DNA"/>
</dbReference>
<accession>A0A4U0MUD5</accession>
<feature type="compositionally biased region" description="Basic residues" evidence="1">
    <location>
        <begin position="83"/>
        <end position="94"/>
    </location>
</feature>
<comment type="caution">
    <text evidence="2">The sequence shown here is derived from an EMBL/GenBank/DDBJ whole genome shotgun (WGS) entry which is preliminary data.</text>
</comment>
<evidence type="ECO:0000256" key="1">
    <source>
        <dbReference type="SAM" id="MobiDB-lite"/>
    </source>
</evidence>
<sequence>MSPKFEWHDALGRQGWQWGSSHIGYESWLERDRLILLDAAPQATGISSQPFWLPWRDSRRRRRHTPAHSYARGRSSSRPKPPTGRKHKTTERIR</sequence>
<reference evidence="2 3" key="1">
    <citation type="submission" date="2019-04" db="EMBL/GenBank/DDBJ databases">
        <title>Streptomyces piniterrae sp. nov., a heliquinomycin-producing actinomycete isolated from rhizosphere soil of Pinus yunnanensis.</title>
        <authorList>
            <person name="Zhuang X."/>
            <person name="Zhao J."/>
        </authorList>
    </citation>
    <scope>NUCLEOTIDE SEQUENCE [LARGE SCALE GENOMIC DNA]</scope>
    <source>
        <strain evidence="3">jys28</strain>
    </source>
</reference>
<keyword evidence="3" id="KW-1185">Reference proteome</keyword>